<sequence length="222" mass="25410">MIRSSRRVFITFFAFLAAVGNITQVAAAPTGSPGGGGVQGTSPSPSHPNKPVTAIYEEILLGKVVPEDEYQAGVYARYIEDNIDHLPKEQKEVFLHETEEERLLMLNHNMWFFRDNITHENGDRTYLVQTYMNNFWNRVLQLDDNEKIMIEKLEMEVLVHLWVTLAPFREKLKGCGPTGEQSGPTGAIIFDFSKTANESDYTVVMFFTVQLEDLERIEIWMM</sequence>
<protein>
    <submittedName>
        <fullName evidence="3">Uncharacterized protein</fullName>
    </submittedName>
</protein>
<dbReference type="EMBL" id="MU806190">
    <property type="protein sequence ID" value="KAJ3838311.1"/>
    <property type="molecule type" value="Genomic_DNA"/>
</dbReference>
<dbReference type="Proteomes" id="UP001163846">
    <property type="component" value="Unassembled WGS sequence"/>
</dbReference>
<evidence type="ECO:0000256" key="1">
    <source>
        <dbReference type="SAM" id="MobiDB-lite"/>
    </source>
</evidence>
<evidence type="ECO:0000313" key="4">
    <source>
        <dbReference type="Proteomes" id="UP001163846"/>
    </source>
</evidence>
<dbReference type="AlphaFoldDB" id="A0AA38P941"/>
<organism evidence="3 4">
    <name type="scientific">Lentinula raphanica</name>
    <dbReference type="NCBI Taxonomy" id="153919"/>
    <lineage>
        <taxon>Eukaryota</taxon>
        <taxon>Fungi</taxon>
        <taxon>Dikarya</taxon>
        <taxon>Basidiomycota</taxon>
        <taxon>Agaricomycotina</taxon>
        <taxon>Agaricomycetes</taxon>
        <taxon>Agaricomycetidae</taxon>
        <taxon>Agaricales</taxon>
        <taxon>Marasmiineae</taxon>
        <taxon>Omphalotaceae</taxon>
        <taxon>Lentinula</taxon>
    </lineage>
</organism>
<evidence type="ECO:0000256" key="2">
    <source>
        <dbReference type="SAM" id="SignalP"/>
    </source>
</evidence>
<keyword evidence="2" id="KW-0732">Signal</keyword>
<evidence type="ECO:0000313" key="3">
    <source>
        <dbReference type="EMBL" id="KAJ3838311.1"/>
    </source>
</evidence>
<feature type="region of interest" description="Disordered" evidence="1">
    <location>
        <begin position="30"/>
        <end position="49"/>
    </location>
</feature>
<name>A0AA38P941_9AGAR</name>
<feature type="chain" id="PRO_5041236731" evidence="2">
    <location>
        <begin position="28"/>
        <end position="222"/>
    </location>
</feature>
<feature type="signal peptide" evidence="2">
    <location>
        <begin position="1"/>
        <end position="27"/>
    </location>
</feature>
<accession>A0AA38P941</accession>
<keyword evidence="4" id="KW-1185">Reference proteome</keyword>
<gene>
    <name evidence="3" type="ORF">F5878DRAFT_661320</name>
</gene>
<comment type="caution">
    <text evidence="3">The sequence shown here is derived from an EMBL/GenBank/DDBJ whole genome shotgun (WGS) entry which is preliminary data.</text>
</comment>
<reference evidence="3" key="1">
    <citation type="submission" date="2022-08" db="EMBL/GenBank/DDBJ databases">
        <authorList>
            <consortium name="DOE Joint Genome Institute"/>
            <person name="Min B."/>
            <person name="Riley R."/>
            <person name="Sierra-Patev S."/>
            <person name="Naranjo-Ortiz M."/>
            <person name="Looney B."/>
            <person name="Konkel Z."/>
            <person name="Slot J.C."/>
            <person name="Sakamoto Y."/>
            <person name="Steenwyk J.L."/>
            <person name="Rokas A."/>
            <person name="Carro J."/>
            <person name="Camarero S."/>
            <person name="Ferreira P."/>
            <person name="Molpeceres G."/>
            <person name="Ruiz-Duenas F.J."/>
            <person name="Serrano A."/>
            <person name="Henrissat B."/>
            <person name="Drula E."/>
            <person name="Hughes K.W."/>
            <person name="Mata J.L."/>
            <person name="Ishikawa N.K."/>
            <person name="Vargas-Isla R."/>
            <person name="Ushijima S."/>
            <person name="Smith C.A."/>
            <person name="Ahrendt S."/>
            <person name="Andreopoulos W."/>
            <person name="He G."/>
            <person name="Labutti K."/>
            <person name="Lipzen A."/>
            <person name="Ng V."/>
            <person name="Sandor L."/>
            <person name="Barry K."/>
            <person name="Martinez A.T."/>
            <person name="Xiao Y."/>
            <person name="Gibbons J.G."/>
            <person name="Terashima K."/>
            <person name="Hibbett D.S."/>
            <person name="Grigoriev I.V."/>
        </authorList>
    </citation>
    <scope>NUCLEOTIDE SEQUENCE</scope>
    <source>
        <strain evidence="3">TFB9207</strain>
    </source>
</reference>
<proteinExistence type="predicted"/>